<dbReference type="EC" id="6.1.1.7" evidence="2"/>
<dbReference type="GO" id="GO:0005524">
    <property type="term" value="F:ATP binding"/>
    <property type="evidence" value="ECO:0007669"/>
    <property type="project" value="UniProtKB-KW"/>
</dbReference>
<dbReference type="SUPFAM" id="SSF50447">
    <property type="entry name" value="Translation proteins"/>
    <property type="match status" value="1"/>
</dbReference>
<dbReference type="InterPro" id="IPR018165">
    <property type="entry name" value="Ala-tRNA-synth_IIc_core"/>
</dbReference>
<keyword evidence="7" id="KW-0067">ATP-binding</keyword>
<evidence type="ECO:0000256" key="9">
    <source>
        <dbReference type="ARBA" id="ARBA00022917"/>
    </source>
</evidence>
<dbReference type="Gene3D" id="2.40.30.130">
    <property type="match status" value="1"/>
</dbReference>
<evidence type="ECO:0000256" key="3">
    <source>
        <dbReference type="ARBA" id="ARBA00017959"/>
    </source>
</evidence>
<dbReference type="GO" id="GO:0006419">
    <property type="term" value="P:alanyl-tRNA aminoacylation"/>
    <property type="evidence" value="ECO:0007669"/>
    <property type="project" value="InterPro"/>
</dbReference>
<keyword evidence="8" id="KW-0694">RNA-binding</keyword>
<gene>
    <name evidence="12" type="ORF">UFOPK3927_01743</name>
</gene>
<keyword evidence="9" id="KW-0648">Protein biosynthesis</keyword>
<dbReference type="SUPFAM" id="SSF55186">
    <property type="entry name" value="ThrRS/AlaRS common domain"/>
    <property type="match status" value="1"/>
</dbReference>
<reference evidence="12" key="1">
    <citation type="submission" date="2020-05" db="EMBL/GenBank/DDBJ databases">
        <authorList>
            <person name="Chiriac C."/>
            <person name="Salcher M."/>
            <person name="Ghai R."/>
            <person name="Kavagutti S V."/>
        </authorList>
    </citation>
    <scope>NUCLEOTIDE SEQUENCE</scope>
</reference>
<dbReference type="Pfam" id="PF02272">
    <property type="entry name" value="DHHA1"/>
    <property type="match status" value="1"/>
</dbReference>
<dbReference type="InterPro" id="IPR018164">
    <property type="entry name" value="Ala-tRNA-synth_IIc_N"/>
</dbReference>
<dbReference type="InterPro" id="IPR012947">
    <property type="entry name" value="tRNA_SAD"/>
</dbReference>
<dbReference type="Gene3D" id="3.30.980.10">
    <property type="entry name" value="Threonyl-trna Synthetase, Chain A, domain 2"/>
    <property type="match status" value="1"/>
</dbReference>
<dbReference type="PANTHER" id="PTHR11777:SF9">
    <property type="entry name" value="ALANINE--TRNA LIGASE, CYTOPLASMIC"/>
    <property type="match status" value="1"/>
</dbReference>
<sequence length="486" mass="51189">MLDTELDRLGPGATIGGSVAFLLHDTHGFPLELTREIALERGHDVDEDGFATEMAEQRRRAKDARKGGGGGGVEVFAAISAEQGSTLFLGDDSYAVDATVLAVTEDSIVLNQTPFYAESGGQVGDIGVITSPTGRARIVETVYGAPGVVRHRFEVLEGDIEVGQSVNAVIDGERRDAIKRNHTATHLLHWALRETLGDHVKQQGSLVGPDRLRFDFSHYDALSDDEIIAIEDLVAGDILENSPARHYETTKDEAEASGAIAFFGDKYGDVVKVLEAGPHSTELCGGTHVKALGDIGPVKIISEASIGSNIRRIEAVSGTGPIERLREDERRIKAAADAMGVATDELVDAVERRVAEVKELRTRIRDLERQAAAGRSGELADLAIDGIVIERVDGLDRDGVRDLAVAIRDRAGIKAVVLGTAPEGGGVTIVAAVAADSGLNASELIADAAKKVKGGGGKSADLAVAGGKDPEALDEALDLVRAAVRS</sequence>
<keyword evidence="6" id="KW-0547">Nucleotide-binding</keyword>
<evidence type="ECO:0000256" key="8">
    <source>
        <dbReference type="ARBA" id="ARBA00022884"/>
    </source>
</evidence>
<evidence type="ECO:0000256" key="7">
    <source>
        <dbReference type="ARBA" id="ARBA00022840"/>
    </source>
</evidence>
<dbReference type="AlphaFoldDB" id="A0A6J7P192"/>
<dbReference type="InterPro" id="IPR018163">
    <property type="entry name" value="Thr/Ala-tRNA-synth_IIc_edit"/>
</dbReference>
<accession>A0A6J7P192</accession>
<dbReference type="InterPro" id="IPR050058">
    <property type="entry name" value="Ala-tRNA_ligase"/>
</dbReference>
<dbReference type="SUPFAM" id="SSF101353">
    <property type="entry name" value="Putative anticodon-binding domain of alanyl-tRNA synthetase (AlaRS)"/>
    <property type="match status" value="1"/>
</dbReference>
<dbReference type="GO" id="GO:0000049">
    <property type="term" value="F:tRNA binding"/>
    <property type="evidence" value="ECO:0007669"/>
    <property type="project" value="UniProtKB-KW"/>
</dbReference>
<dbReference type="GO" id="GO:0004813">
    <property type="term" value="F:alanine-tRNA ligase activity"/>
    <property type="evidence" value="ECO:0007669"/>
    <property type="project" value="UniProtKB-EC"/>
</dbReference>
<dbReference type="Gene3D" id="6.10.250.550">
    <property type="match status" value="1"/>
</dbReference>
<keyword evidence="5" id="KW-0436">Ligase</keyword>
<dbReference type="GO" id="GO:0005829">
    <property type="term" value="C:cytosol"/>
    <property type="evidence" value="ECO:0007669"/>
    <property type="project" value="TreeGrafter"/>
</dbReference>
<evidence type="ECO:0000259" key="11">
    <source>
        <dbReference type="PROSITE" id="PS50860"/>
    </source>
</evidence>
<name>A0A6J7P192_9ZZZZ</name>
<evidence type="ECO:0000256" key="6">
    <source>
        <dbReference type="ARBA" id="ARBA00022741"/>
    </source>
</evidence>
<dbReference type="GO" id="GO:0002161">
    <property type="term" value="F:aminoacyl-tRNA deacylase activity"/>
    <property type="evidence" value="ECO:0007669"/>
    <property type="project" value="TreeGrafter"/>
</dbReference>
<keyword evidence="10" id="KW-0030">Aminoacyl-tRNA synthetase</keyword>
<dbReference type="Pfam" id="PF07973">
    <property type="entry name" value="tRNA_SAD"/>
    <property type="match status" value="1"/>
</dbReference>
<evidence type="ECO:0000256" key="2">
    <source>
        <dbReference type="ARBA" id="ARBA00013168"/>
    </source>
</evidence>
<dbReference type="SMART" id="SM00863">
    <property type="entry name" value="tRNA_SAD"/>
    <property type="match status" value="1"/>
</dbReference>
<proteinExistence type="inferred from homology"/>
<evidence type="ECO:0000256" key="10">
    <source>
        <dbReference type="ARBA" id="ARBA00023146"/>
    </source>
</evidence>
<dbReference type="Gene3D" id="3.10.310.40">
    <property type="match status" value="1"/>
</dbReference>
<dbReference type="InterPro" id="IPR009000">
    <property type="entry name" value="Transl_B-barrel_sf"/>
</dbReference>
<dbReference type="Pfam" id="PF01411">
    <property type="entry name" value="tRNA-synt_2c"/>
    <property type="match status" value="1"/>
</dbReference>
<dbReference type="PROSITE" id="PS50860">
    <property type="entry name" value="AA_TRNA_LIGASE_II_ALA"/>
    <property type="match status" value="1"/>
</dbReference>
<evidence type="ECO:0000256" key="5">
    <source>
        <dbReference type="ARBA" id="ARBA00022598"/>
    </source>
</evidence>
<comment type="similarity">
    <text evidence="1">Belongs to the class-II aminoacyl-tRNA synthetase family.</text>
</comment>
<dbReference type="InterPro" id="IPR018162">
    <property type="entry name" value="Ala-tRNA-ligase_IIc_anticod-bd"/>
</dbReference>
<evidence type="ECO:0000256" key="1">
    <source>
        <dbReference type="ARBA" id="ARBA00008226"/>
    </source>
</evidence>
<evidence type="ECO:0000256" key="4">
    <source>
        <dbReference type="ARBA" id="ARBA00022555"/>
    </source>
</evidence>
<protein>
    <recommendedName>
        <fullName evidence="3">Alanine--tRNA ligase</fullName>
        <ecNumber evidence="2">6.1.1.7</ecNumber>
    </recommendedName>
</protein>
<feature type="domain" description="Alanyl-transfer RNA synthetases family profile" evidence="11">
    <location>
        <begin position="1"/>
        <end position="327"/>
    </location>
</feature>
<dbReference type="InterPro" id="IPR003156">
    <property type="entry name" value="DHHA1_dom"/>
</dbReference>
<dbReference type="PANTHER" id="PTHR11777">
    <property type="entry name" value="ALANYL-TRNA SYNTHETASE"/>
    <property type="match status" value="1"/>
</dbReference>
<organism evidence="12">
    <name type="scientific">freshwater metagenome</name>
    <dbReference type="NCBI Taxonomy" id="449393"/>
    <lineage>
        <taxon>unclassified sequences</taxon>
        <taxon>metagenomes</taxon>
        <taxon>ecological metagenomes</taxon>
    </lineage>
</organism>
<dbReference type="FunFam" id="3.10.310.40:FF:000001">
    <property type="entry name" value="Alanine--tRNA ligase"/>
    <property type="match status" value="1"/>
</dbReference>
<evidence type="ECO:0000313" key="12">
    <source>
        <dbReference type="EMBL" id="CAB4998638.1"/>
    </source>
</evidence>
<dbReference type="EMBL" id="CAFBOK010000268">
    <property type="protein sequence ID" value="CAB4998638.1"/>
    <property type="molecule type" value="Genomic_DNA"/>
</dbReference>
<dbReference type="FunFam" id="3.30.980.10:FF:000004">
    <property type="entry name" value="Alanine--tRNA ligase, cytoplasmic"/>
    <property type="match status" value="1"/>
</dbReference>
<keyword evidence="4" id="KW-0820">tRNA-binding</keyword>
<dbReference type="Gene3D" id="3.30.54.20">
    <property type="match status" value="1"/>
</dbReference>